<gene>
    <name evidence="1" type="ORF">I6H70_01850</name>
</gene>
<reference evidence="1 2" key="1">
    <citation type="submission" date="2020-12" db="EMBL/GenBank/DDBJ databases">
        <title>FDA dAtabase for Regulatory Grade micrObial Sequences (FDA-ARGOS): Supporting development and validation of Infectious Disease Dx tests.</title>
        <authorList>
            <person name="Sproer C."/>
            <person name="Gronow S."/>
            <person name="Severitt S."/>
            <person name="Schroder I."/>
            <person name="Tallon L."/>
            <person name="Sadzewicz L."/>
            <person name="Zhao X."/>
            <person name="Boylan J."/>
            <person name="Ott S."/>
            <person name="Bowen H."/>
            <person name="Vavikolanu K."/>
            <person name="Mehta A."/>
            <person name="Aluvathingal J."/>
            <person name="Nadendla S."/>
            <person name="Lowell S."/>
            <person name="Myers T."/>
            <person name="Yan Y."/>
            <person name="Sichtig H."/>
        </authorList>
    </citation>
    <scope>NUCLEOTIDE SEQUENCE [LARGE SCALE GENOMIC DNA]</scope>
    <source>
        <strain evidence="1 2">FDAARGOS_1013</strain>
    </source>
</reference>
<evidence type="ECO:0000313" key="2">
    <source>
        <dbReference type="Proteomes" id="UP000595933"/>
    </source>
</evidence>
<dbReference type="EMBL" id="CP067013">
    <property type="protein sequence ID" value="QQN51240.1"/>
    <property type="molecule type" value="Genomic_DNA"/>
</dbReference>
<organism evidence="1 2">
    <name type="scientific">Stutzerimonas balearica</name>
    <dbReference type="NCBI Taxonomy" id="74829"/>
    <lineage>
        <taxon>Bacteria</taxon>
        <taxon>Pseudomonadati</taxon>
        <taxon>Pseudomonadota</taxon>
        <taxon>Gammaproteobacteria</taxon>
        <taxon>Pseudomonadales</taxon>
        <taxon>Pseudomonadaceae</taxon>
        <taxon>Stutzerimonas</taxon>
    </lineage>
</organism>
<protein>
    <submittedName>
        <fullName evidence="1">Uncharacterized protein</fullName>
    </submittedName>
</protein>
<accession>A0A9X7V340</accession>
<dbReference type="RefSeq" id="WP_041104670.1">
    <property type="nucleotide sequence ID" value="NZ_CP067013.1"/>
</dbReference>
<evidence type="ECO:0000313" key="1">
    <source>
        <dbReference type="EMBL" id="QQN51240.1"/>
    </source>
</evidence>
<sequence>MFEIQGLNKLQRELDQAQRALDELDGELGTVQFDPHDPASIETAIQSACQMIDSQVGQYSSNPIIGPLIDQIKESYRENIVQKAAEARLQVEEDE</sequence>
<name>A0A9X7V340_9GAMM</name>
<dbReference type="Proteomes" id="UP000595933">
    <property type="component" value="Chromosome"/>
</dbReference>
<dbReference type="AlphaFoldDB" id="A0A9X7V340"/>
<proteinExistence type="predicted"/>